<dbReference type="EMBL" id="CCFA01001369">
    <property type="protein sequence ID" value="CDR99632.1"/>
    <property type="molecule type" value="Genomic_DNA"/>
</dbReference>
<evidence type="ECO:0000256" key="8">
    <source>
        <dbReference type="ARBA" id="ARBA00022759"/>
    </source>
</evidence>
<gene>
    <name evidence="15" type="primary">SSCI25850.1</name>
</gene>
<keyword evidence="12" id="KW-0732">Signal</keyword>
<dbReference type="GO" id="GO:0005739">
    <property type="term" value="C:mitochondrion"/>
    <property type="evidence" value="ECO:0007669"/>
    <property type="project" value="TreeGrafter"/>
</dbReference>
<keyword evidence="9" id="KW-0378">Hydrolase</keyword>
<evidence type="ECO:0000256" key="3">
    <source>
        <dbReference type="ARBA" id="ARBA00007823"/>
    </source>
</evidence>
<organism evidence="15 16">
    <name type="scientific">Sporisorium scitamineum</name>
    <dbReference type="NCBI Taxonomy" id="49012"/>
    <lineage>
        <taxon>Eukaryota</taxon>
        <taxon>Fungi</taxon>
        <taxon>Dikarya</taxon>
        <taxon>Basidiomycota</taxon>
        <taxon>Ustilaginomycotina</taxon>
        <taxon>Ustilaginomycetes</taxon>
        <taxon>Ustilaginales</taxon>
        <taxon>Ustilaginaceae</taxon>
        <taxon>Sporisorium</taxon>
    </lineage>
</organism>
<dbReference type="PANTHER" id="PTHR12553">
    <property type="entry name" value="ZINC PHOSPHODIESTERASE ELAC PROTEIN 2"/>
    <property type="match status" value="1"/>
</dbReference>
<reference evidence="16" key="1">
    <citation type="submission" date="2014-06" db="EMBL/GenBank/DDBJ databases">
        <authorList>
            <person name="Berkman P.J."/>
        </authorList>
    </citation>
    <scope>NUCLEOTIDE SEQUENCE [LARGE SCALE GENOMIC DNA]</scope>
</reference>
<evidence type="ECO:0000259" key="13">
    <source>
        <dbReference type="Pfam" id="PF12706"/>
    </source>
</evidence>
<feature type="region of interest" description="Disordered" evidence="11">
    <location>
        <begin position="407"/>
        <end position="443"/>
    </location>
</feature>
<proteinExistence type="inferred from homology"/>
<evidence type="ECO:0000313" key="15">
    <source>
        <dbReference type="EMBL" id="CDR99632.1"/>
    </source>
</evidence>
<evidence type="ECO:0000256" key="5">
    <source>
        <dbReference type="ARBA" id="ARBA00022694"/>
    </source>
</evidence>
<evidence type="ECO:0000256" key="12">
    <source>
        <dbReference type="SAM" id="SignalP"/>
    </source>
</evidence>
<dbReference type="EC" id="3.1.26.11" evidence="4"/>
<keyword evidence="8" id="KW-0255">Endonuclease</keyword>
<name>A0A0F7RYE2_9BASI</name>
<evidence type="ECO:0000256" key="4">
    <source>
        <dbReference type="ARBA" id="ARBA00012477"/>
    </source>
</evidence>
<keyword evidence="7" id="KW-0479">Metal-binding</keyword>
<feature type="compositionally biased region" description="Polar residues" evidence="11">
    <location>
        <begin position="882"/>
        <end position="901"/>
    </location>
</feature>
<dbReference type="Pfam" id="PF12706">
    <property type="entry name" value="Lactamase_B_2"/>
    <property type="match status" value="1"/>
</dbReference>
<dbReference type="InterPro" id="IPR036866">
    <property type="entry name" value="RibonucZ/Hydroxyglut_hydro"/>
</dbReference>
<dbReference type="STRING" id="49012.A0A0F7RYE2"/>
<feature type="compositionally biased region" description="Low complexity" evidence="11">
    <location>
        <begin position="1092"/>
        <end position="1105"/>
    </location>
</feature>
<feature type="domain" description="Metallo-beta-lactamase" evidence="13">
    <location>
        <begin position="864"/>
        <end position="1014"/>
    </location>
</feature>
<evidence type="ECO:0000256" key="10">
    <source>
        <dbReference type="ARBA" id="ARBA00022833"/>
    </source>
</evidence>
<keyword evidence="10" id="KW-0862">Zinc</keyword>
<dbReference type="GO" id="GO:0046872">
    <property type="term" value="F:metal ion binding"/>
    <property type="evidence" value="ECO:0007669"/>
    <property type="project" value="UniProtKB-KW"/>
</dbReference>
<dbReference type="CDD" id="cd07718">
    <property type="entry name" value="RNaseZ_ELAC1_ELAC2-C-term-like_MBL-fold"/>
    <property type="match status" value="1"/>
</dbReference>
<evidence type="ECO:0000256" key="6">
    <source>
        <dbReference type="ARBA" id="ARBA00022722"/>
    </source>
</evidence>
<dbReference type="Pfam" id="PF13691">
    <property type="entry name" value="Lactamase_B_4"/>
    <property type="match status" value="1"/>
</dbReference>
<keyword evidence="6" id="KW-0540">Nuclease</keyword>
<keyword evidence="16" id="KW-1185">Reference proteome</keyword>
<feature type="chain" id="PRO_5002521494" description="ribonuclease Z" evidence="12">
    <location>
        <begin position="22"/>
        <end position="1305"/>
    </location>
</feature>
<comment type="cofactor">
    <cofactor evidence="2">
        <name>Zn(2+)</name>
        <dbReference type="ChEBI" id="CHEBI:29105"/>
    </cofactor>
</comment>
<dbReference type="InterPro" id="IPR027794">
    <property type="entry name" value="tRNase_Z_dom"/>
</dbReference>
<sequence>MWWSWIRFLTVSSTSSGPASSLFTISSIRASLRSFRTSAAGAAPQPLQRNMLADLRVLHVPSSDTNVLPPVILQFGADRYLFNVGEGTSRSSTQRKANLSRVSNIFVSRVGWEAIGGLPGVLMSMADGQRSTESLHGPDGLRYALATMRTYAKRDIMKLIINEIPGPSNAANMPAASSETNAAPFFTDDNLSVHAVSLSPATAIQPASKKQKIDSARSAGVSATTLDKVDQLWRRPYFNPSSLEGEEARAWIHLISDSIFNDTLLRKRLQQSNVAVEAVPDSIASRQLVSSVDDVEMEDADQVQATSSLQARAHSPWRPPLSPAFVTRLLPRPENDTRNVPADRSDPAEGGQAPVLAYICEAHPQRGKFDPVKATEAGVPPGPSFAALTRGEDVSFKRPVSWSSMQADERKKWIQSQRGAQRGANANGKAKGKDSKDSASPAAWNDLEQVTVKSTDVMGQSRAGAVIFHIYLPSVDYVDDLLGDRVASTFSPYTSEANRHLNREQSRTPHAIVHAVPLDVLRDARYQAWMRRFGPDCHHIVANHQVCANKLMFPSSATIPLRLSKLDDVMFKVPQYQLTPRVPVSSLAKVTSNGKAVAADNFPLKIVAAEADQVIPLQPRGEPKHFHSGAPDFDFATQSEQADKLAAFELDVVEETERQTEQLAKAKAKNSPKNGVAAAAVDVGADELGAVRNVRLREARKKAWQVYLDVIQKIKADSATASATVAPEKDILVTTLGTGSAAPSKYRNVISTLIQTPSSGTILLDAGESTYGLLRRKFGCRRDGTAAESGSLVSQDVDDILRDMRVLFISHIHADHHIGLIRLLLERRKLEPRPEKPLYLIGTGFVHNYLEEYEQIEKLGLDEDVVLVLDDHLDHATGVDPNPSSESSPNATSANGNSRGYQQARREHVAHVQAIKQVTGLSHIHTARVVHRGSHCYGLVLRHTTEDWSVAYSGDTRPAPELIAAGKNCKLLIHEATLEDSELEMAIGKGHSTFGEAIRVGHQMGAHNILLTHFSQRYPKMARSSLFALSEQGGEEGKNVPIALAFDMVTYPLSQFSKIQGYTPAMEALFAADTEGDDEGQSIVGDEGAGKSGANAKDGKAASSGKARENGKQGKKQANGDSATGSSGVAAVAAGTLGIVATNEDTDSKAVEAKTAKTDNKPPNAERHDSTERYVRKGMKPSEWRYLGLHLSPSPTTSALPTILPTFVLELVRTAQTSTSGVAGGAYNVDILSVHPSTSTSSSGGGVGGGGAGGWDAVLRVEARHGQDLATCLSMLPSPTVQEKKIRLKVVGPTTTVQTVQNLLE</sequence>
<dbReference type="Proteomes" id="UP000242770">
    <property type="component" value="Unassembled WGS sequence"/>
</dbReference>
<dbReference type="SUPFAM" id="SSF56281">
    <property type="entry name" value="Metallo-hydrolase/oxidoreductase"/>
    <property type="match status" value="2"/>
</dbReference>
<evidence type="ECO:0000259" key="14">
    <source>
        <dbReference type="Pfam" id="PF13691"/>
    </source>
</evidence>
<dbReference type="GO" id="GO:1990180">
    <property type="term" value="P:mitochondrial tRNA 3'-end processing"/>
    <property type="evidence" value="ECO:0007669"/>
    <property type="project" value="TreeGrafter"/>
</dbReference>
<keyword evidence="5" id="KW-0819">tRNA processing</keyword>
<dbReference type="GO" id="GO:0042781">
    <property type="term" value="F:3'-tRNA processing endoribonuclease activity"/>
    <property type="evidence" value="ECO:0007669"/>
    <property type="project" value="UniProtKB-EC"/>
</dbReference>
<evidence type="ECO:0000256" key="11">
    <source>
        <dbReference type="SAM" id="MobiDB-lite"/>
    </source>
</evidence>
<dbReference type="InterPro" id="IPR047151">
    <property type="entry name" value="RNZ2-like"/>
</dbReference>
<comment type="similarity">
    <text evidence="3">Belongs to the RNase Z family.</text>
</comment>
<evidence type="ECO:0000256" key="1">
    <source>
        <dbReference type="ARBA" id="ARBA00000402"/>
    </source>
</evidence>
<feature type="domain" description="tRNase Z endonuclease" evidence="14">
    <location>
        <begin position="57"/>
        <end position="117"/>
    </location>
</feature>
<accession>A0A0F7RYE2</accession>
<feature type="region of interest" description="Disordered" evidence="11">
    <location>
        <begin position="1146"/>
        <end position="1171"/>
    </location>
</feature>
<evidence type="ECO:0000256" key="2">
    <source>
        <dbReference type="ARBA" id="ARBA00001947"/>
    </source>
</evidence>
<evidence type="ECO:0000313" key="16">
    <source>
        <dbReference type="Proteomes" id="UP000242770"/>
    </source>
</evidence>
<feature type="region of interest" description="Disordered" evidence="11">
    <location>
        <begin position="876"/>
        <end position="906"/>
    </location>
</feature>
<feature type="compositionally biased region" description="Low complexity" evidence="11">
    <location>
        <begin position="417"/>
        <end position="429"/>
    </location>
</feature>
<dbReference type="PANTHER" id="PTHR12553:SF49">
    <property type="entry name" value="ZINC PHOSPHODIESTERASE ELAC PROTEIN 2"/>
    <property type="match status" value="1"/>
</dbReference>
<dbReference type="Gene3D" id="3.60.15.10">
    <property type="entry name" value="Ribonuclease Z/Hydroxyacylglutathione hydrolase-like"/>
    <property type="match status" value="2"/>
</dbReference>
<evidence type="ECO:0000256" key="9">
    <source>
        <dbReference type="ARBA" id="ARBA00022801"/>
    </source>
</evidence>
<protein>
    <recommendedName>
        <fullName evidence="4">ribonuclease Z</fullName>
        <ecNumber evidence="4">3.1.26.11</ecNumber>
    </recommendedName>
</protein>
<evidence type="ECO:0000256" key="7">
    <source>
        <dbReference type="ARBA" id="ARBA00022723"/>
    </source>
</evidence>
<feature type="region of interest" description="Disordered" evidence="11">
    <location>
        <begin position="330"/>
        <end position="350"/>
    </location>
</feature>
<feature type="compositionally biased region" description="Basic and acidic residues" evidence="11">
    <location>
        <begin position="331"/>
        <end position="347"/>
    </location>
</feature>
<feature type="signal peptide" evidence="12">
    <location>
        <begin position="1"/>
        <end position="21"/>
    </location>
</feature>
<feature type="region of interest" description="Disordered" evidence="11">
    <location>
        <begin position="1077"/>
        <end position="1127"/>
    </location>
</feature>
<comment type="catalytic activity">
    <reaction evidence="1">
        <text>Endonucleolytic cleavage of RNA, removing extra 3' nucleotides from tRNA precursor, generating 3' termini of tRNAs. A 3'-hydroxy group is left at the tRNA terminus and a 5'-phosphoryl group is left at the trailer molecule.</text>
        <dbReference type="EC" id="3.1.26.11"/>
    </reaction>
</comment>
<dbReference type="InterPro" id="IPR001279">
    <property type="entry name" value="Metallo-B-lactamas"/>
</dbReference>